<dbReference type="GO" id="GO:0004888">
    <property type="term" value="F:transmembrane signaling receptor activity"/>
    <property type="evidence" value="ECO:0007669"/>
    <property type="project" value="InterPro"/>
</dbReference>
<comment type="subcellular location">
    <subcellularLocation>
        <location evidence="1">Cell membrane</location>
    </subcellularLocation>
</comment>
<gene>
    <name evidence="13" type="ORF">PKB_0792</name>
</gene>
<dbReference type="STRING" id="1301098.PKB_0792"/>
<feature type="coiled-coil region" evidence="10">
    <location>
        <begin position="139"/>
        <end position="173"/>
    </location>
</feature>
<dbReference type="EMBL" id="HG322950">
    <property type="protein sequence ID" value="CDF82160.1"/>
    <property type="molecule type" value="Genomic_DNA"/>
</dbReference>
<dbReference type="SUPFAM" id="SSF58104">
    <property type="entry name" value="Methyl-accepting chemotaxis protein (MCP) signaling domain"/>
    <property type="match status" value="1"/>
</dbReference>
<dbReference type="InterPro" id="IPR004089">
    <property type="entry name" value="MCPsignal_dom"/>
</dbReference>
<keyword evidence="5 11" id="KW-1133">Transmembrane helix</keyword>
<protein>
    <submittedName>
        <fullName evidence="13">Methyl-accepting chemotaxis protein</fullName>
    </submittedName>
</protein>
<evidence type="ECO:0000313" key="13">
    <source>
        <dbReference type="EMBL" id="CDF82160.1"/>
    </source>
</evidence>
<dbReference type="AlphaFoldDB" id="A0A024HAS6"/>
<keyword evidence="2" id="KW-1003">Cell membrane</keyword>
<dbReference type="PRINTS" id="PR00260">
    <property type="entry name" value="CHEMTRNSDUCR"/>
</dbReference>
<dbReference type="GO" id="GO:0006935">
    <property type="term" value="P:chemotaxis"/>
    <property type="evidence" value="ECO:0007669"/>
    <property type="project" value="InterPro"/>
</dbReference>
<evidence type="ECO:0000256" key="2">
    <source>
        <dbReference type="ARBA" id="ARBA00022475"/>
    </source>
</evidence>
<keyword evidence="10" id="KW-0175">Coiled coil</keyword>
<dbReference type="PROSITE" id="PS50111">
    <property type="entry name" value="CHEMOTAXIS_TRANSDUC_2"/>
    <property type="match status" value="1"/>
</dbReference>
<reference evidence="13 14" key="2">
    <citation type="submission" date="2014-05" db="EMBL/GenBank/DDBJ databases">
        <title>Genome sequence of the 3-chlorobenzoate degrading bacterium Pseudomonas knackmussii B13 shows multiple evidence for horizontal gene transfer.</title>
        <authorList>
            <person name="Miyazaki R."/>
            <person name="Bertelli C."/>
            <person name="Falquet L."/>
            <person name="Robinson-Rechavi M."/>
            <person name="Gharib W."/>
            <person name="Roy S."/>
            <person name="Van der Meer J.R."/>
        </authorList>
    </citation>
    <scope>NUCLEOTIDE SEQUENCE [LARGE SCALE GENOMIC DNA]</scope>
    <source>
        <strain evidence="13 14">B13</strain>
    </source>
</reference>
<keyword evidence="4 11" id="KW-0812">Transmembrane</keyword>
<evidence type="ECO:0000256" key="10">
    <source>
        <dbReference type="SAM" id="Coils"/>
    </source>
</evidence>
<evidence type="ECO:0000256" key="5">
    <source>
        <dbReference type="ARBA" id="ARBA00022989"/>
    </source>
</evidence>
<accession>A0A024HAS6</accession>
<evidence type="ECO:0000256" key="1">
    <source>
        <dbReference type="ARBA" id="ARBA00004236"/>
    </source>
</evidence>
<dbReference type="Proteomes" id="UP000025241">
    <property type="component" value="Chromosome I"/>
</dbReference>
<proteinExistence type="inferred from homology"/>
<evidence type="ECO:0000256" key="9">
    <source>
        <dbReference type="PROSITE-ProRule" id="PRU00284"/>
    </source>
</evidence>
<evidence type="ECO:0000256" key="4">
    <source>
        <dbReference type="ARBA" id="ARBA00022692"/>
    </source>
</evidence>
<dbReference type="HOGENOM" id="CLU_043262_2_0_6"/>
<evidence type="ECO:0000256" key="6">
    <source>
        <dbReference type="ARBA" id="ARBA00023136"/>
    </source>
</evidence>
<evidence type="ECO:0000256" key="11">
    <source>
        <dbReference type="SAM" id="Phobius"/>
    </source>
</evidence>
<dbReference type="PANTHER" id="PTHR32089:SF112">
    <property type="entry name" value="LYSOZYME-LIKE PROTEIN-RELATED"/>
    <property type="match status" value="1"/>
</dbReference>
<comment type="similarity">
    <text evidence="8">Belongs to the methyl-accepting chemotaxis (MCP) protein family.</text>
</comment>
<dbReference type="SMART" id="SM00283">
    <property type="entry name" value="MA"/>
    <property type="match status" value="1"/>
</dbReference>
<feature type="domain" description="Methyl-accepting transducer" evidence="12">
    <location>
        <begin position="148"/>
        <end position="326"/>
    </location>
</feature>
<dbReference type="GO" id="GO:0005886">
    <property type="term" value="C:plasma membrane"/>
    <property type="evidence" value="ECO:0007669"/>
    <property type="project" value="UniProtKB-SubCell"/>
</dbReference>
<evidence type="ECO:0000256" key="8">
    <source>
        <dbReference type="ARBA" id="ARBA00029447"/>
    </source>
</evidence>
<evidence type="ECO:0000259" key="12">
    <source>
        <dbReference type="PROSITE" id="PS50111"/>
    </source>
</evidence>
<feature type="transmembrane region" description="Helical" evidence="11">
    <location>
        <begin position="12"/>
        <end position="31"/>
    </location>
</feature>
<keyword evidence="7 9" id="KW-0807">Transducer</keyword>
<organism evidence="13 14">
    <name type="scientific">Pseudomonas knackmussii (strain DSM 6978 / CCUG 54928 / LMG 23759 / B13)</name>
    <dbReference type="NCBI Taxonomy" id="1301098"/>
    <lineage>
        <taxon>Bacteria</taxon>
        <taxon>Pseudomonadati</taxon>
        <taxon>Pseudomonadota</taxon>
        <taxon>Gammaproteobacteria</taxon>
        <taxon>Pseudomonadales</taxon>
        <taxon>Pseudomonadaceae</taxon>
        <taxon>Pseudomonas</taxon>
    </lineage>
</organism>
<dbReference type="Gene3D" id="1.10.287.950">
    <property type="entry name" value="Methyl-accepting chemotaxis protein"/>
    <property type="match status" value="1"/>
</dbReference>
<dbReference type="GO" id="GO:0007165">
    <property type="term" value="P:signal transduction"/>
    <property type="evidence" value="ECO:0007669"/>
    <property type="project" value="UniProtKB-KW"/>
</dbReference>
<evidence type="ECO:0000256" key="7">
    <source>
        <dbReference type="ARBA" id="ARBA00023224"/>
    </source>
</evidence>
<keyword evidence="6 11" id="KW-0472">Membrane</keyword>
<name>A0A024HAS6_PSEKB</name>
<sequence length="377" mass="40737">MADQRLIAHLPRAWLLAGFVLLAVVPLVLAINWWAGLIGVVVLCSGFGLLLQVRLGGEPVRGIEPVPGVQETTERDLNDLRALLAAVLPLWEQHVELVEAQTRQATGGLVDKFTQIGIQIRQALDLGGADHGGRVFAVLRGAQVELPQALQRLDETRDQRERFLDEIRELEGFVGELHSMAEDVAKIASQTNLLALNAAIEAARAGESGRGFAVVADEVRKLSSLSGSTGSKITEKVQIMAQSMQAMVAHAENMTEQSRSSTREAEGIVGKVLGELGDGISSLEQRLQTLSASSLEVEHAVNGVLVDLQFQDRVSQIISHVGADMARLGQRLGDSPVPASRDWLRELEASYTTLEQQHVHHGQSPVAAAQQSSVTFF</sequence>
<reference evidence="13 14" key="1">
    <citation type="submission" date="2013-03" db="EMBL/GenBank/DDBJ databases">
        <authorList>
            <person name="Linke B."/>
        </authorList>
    </citation>
    <scope>NUCLEOTIDE SEQUENCE [LARGE SCALE GENOMIC DNA]</scope>
    <source>
        <strain evidence="13 14">B13</strain>
    </source>
</reference>
<dbReference type="KEGG" id="pkc:PKB_0792"/>
<dbReference type="eggNOG" id="COG0840">
    <property type="taxonomic scope" value="Bacteria"/>
</dbReference>
<keyword evidence="14" id="KW-1185">Reference proteome</keyword>
<dbReference type="PANTHER" id="PTHR32089">
    <property type="entry name" value="METHYL-ACCEPTING CHEMOTAXIS PROTEIN MCPB"/>
    <property type="match status" value="1"/>
</dbReference>
<dbReference type="InterPro" id="IPR004090">
    <property type="entry name" value="Chemotax_Me-accpt_rcpt"/>
</dbReference>
<dbReference type="PATRIC" id="fig|1301098.3.peg.795"/>
<evidence type="ECO:0000256" key="3">
    <source>
        <dbReference type="ARBA" id="ARBA00022481"/>
    </source>
</evidence>
<evidence type="ECO:0000313" key="14">
    <source>
        <dbReference type="Proteomes" id="UP000025241"/>
    </source>
</evidence>
<keyword evidence="3" id="KW-0488">Methylation</keyword>
<dbReference type="Pfam" id="PF00015">
    <property type="entry name" value="MCPsignal"/>
    <property type="match status" value="1"/>
</dbReference>